<name>A0A7N0VN89_KALFE</name>
<proteinExistence type="predicted"/>
<keyword evidence="2" id="KW-1185">Reference proteome</keyword>
<accession>A0A7N0VN89</accession>
<dbReference type="Proteomes" id="UP000594263">
    <property type="component" value="Unplaced"/>
</dbReference>
<dbReference type="EnsemblPlants" id="Kaladp1240s0004.1.v1.1">
    <property type="protein sequence ID" value="Kaladp1240s0004.1.v1.1"/>
    <property type="gene ID" value="Kaladp1240s0004.v1.1"/>
</dbReference>
<evidence type="ECO:0000313" key="2">
    <source>
        <dbReference type="Proteomes" id="UP000594263"/>
    </source>
</evidence>
<dbReference type="AlphaFoldDB" id="A0A7N0VN89"/>
<evidence type="ECO:0000313" key="1">
    <source>
        <dbReference type="EnsemblPlants" id="Kaladp1240s0004.1.v1.1"/>
    </source>
</evidence>
<organism evidence="1 2">
    <name type="scientific">Kalanchoe fedtschenkoi</name>
    <name type="common">Lavender scallops</name>
    <name type="synonym">South American air plant</name>
    <dbReference type="NCBI Taxonomy" id="63787"/>
    <lineage>
        <taxon>Eukaryota</taxon>
        <taxon>Viridiplantae</taxon>
        <taxon>Streptophyta</taxon>
        <taxon>Embryophyta</taxon>
        <taxon>Tracheophyta</taxon>
        <taxon>Spermatophyta</taxon>
        <taxon>Magnoliopsida</taxon>
        <taxon>eudicotyledons</taxon>
        <taxon>Gunneridae</taxon>
        <taxon>Pentapetalae</taxon>
        <taxon>Saxifragales</taxon>
        <taxon>Crassulaceae</taxon>
        <taxon>Kalanchoe</taxon>
    </lineage>
</organism>
<protein>
    <submittedName>
        <fullName evidence="1">Uncharacterized protein</fullName>
    </submittedName>
</protein>
<reference evidence="1" key="1">
    <citation type="submission" date="2021-01" db="UniProtKB">
        <authorList>
            <consortium name="EnsemblPlants"/>
        </authorList>
    </citation>
    <scope>IDENTIFICATION</scope>
</reference>
<dbReference type="Gramene" id="Kaladp1240s0004.1.v1.1">
    <property type="protein sequence ID" value="Kaladp1240s0004.1.v1.1"/>
    <property type="gene ID" value="Kaladp1240s0004.v1.1"/>
</dbReference>
<sequence>MAPCSIGMKIHKINYDLCTSVLPMTMSRFKDDVMVAVDFFSRACLMMGHCAFTCKASTSYCILPHVSSKKHTRQFVF</sequence>